<gene>
    <name evidence="1" type="ORF">LCPAC304_04280</name>
</gene>
<reference evidence="1" key="1">
    <citation type="journal article" date="2019" name="MBio">
        <title>Virus Genomes from Deep Sea Sediments Expand the Ocean Megavirome and Support Independent Origins of Viral Gigantism.</title>
        <authorList>
            <person name="Backstrom D."/>
            <person name="Yutin N."/>
            <person name="Jorgensen S.L."/>
            <person name="Dharamshi J."/>
            <person name="Homa F."/>
            <person name="Zaremba-Niedwiedzka K."/>
            <person name="Spang A."/>
            <person name="Wolf Y.I."/>
            <person name="Koonin E.V."/>
            <person name="Ettema T.J."/>
        </authorList>
    </citation>
    <scope>NUCLEOTIDE SEQUENCE</scope>
</reference>
<evidence type="ECO:0000313" key="1">
    <source>
        <dbReference type="EMBL" id="QBK92081.1"/>
    </source>
</evidence>
<organism evidence="1">
    <name type="scientific">Pithovirus LCPAC304</name>
    <dbReference type="NCBI Taxonomy" id="2506594"/>
    <lineage>
        <taxon>Viruses</taxon>
        <taxon>Pithoviruses</taxon>
    </lineage>
</organism>
<proteinExistence type="predicted"/>
<dbReference type="EMBL" id="MK500567">
    <property type="protein sequence ID" value="QBK92081.1"/>
    <property type="molecule type" value="Genomic_DNA"/>
</dbReference>
<sequence length="169" mass="19272">MEVAAKMAVADYVRTVNKEWNTLMGYDAIRGLMSVVPQNADSETLDLASSRSAIEGFITDECMKVEILGEPRREIITFFNNLYFSGLDILPETWWWENRYRFKKLLAVSLALEGINLASFGATPTIMDIPQSLVNIASFIKWLDVSSLEMDHKRMCTLEIPEYASVYTR</sequence>
<name>A0A481ZBM2_9VIRU</name>
<accession>A0A481ZBM2</accession>
<protein>
    <submittedName>
        <fullName evidence="1">Uncharacterized protein</fullName>
    </submittedName>
</protein>